<keyword evidence="6 7" id="KW-0472">Membrane</keyword>
<dbReference type="InterPro" id="IPR035906">
    <property type="entry name" value="MetI-like_sf"/>
</dbReference>
<dbReference type="PANTHER" id="PTHR30193">
    <property type="entry name" value="ABC TRANSPORTER PERMEASE PROTEIN"/>
    <property type="match status" value="1"/>
</dbReference>
<keyword evidence="5 7" id="KW-1133">Transmembrane helix</keyword>
<comment type="subcellular location">
    <subcellularLocation>
        <location evidence="1 7">Cell membrane</location>
        <topology evidence="1 7">Multi-pass membrane protein</topology>
    </subcellularLocation>
</comment>
<feature type="domain" description="ABC transmembrane type-1" evidence="8">
    <location>
        <begin position="78"/>
        <end position="295"/>
    </location>
</feature>
<dbReference type="CDD" id="cd06261">
    <property type="entry name" value="TM_PBP2"/>
    <property type="match status" value="1"/>
</dbReference>
<keyword evidence="4 7" id="KW-0812">Transmembrane</keyword>
<comment type="caution">
    <text evidence="9">The sequence shown here is derived from an EMBL/GenBank/DDBJ whole genome shotgun (WGS) entry which is preliminary data.</text>
</comment>
<reference evidence="9" key="1">
    <citation type="submission" date="2022-04" db="EMBL/GenBank/DDBJ databases">
        <title>Paenibacillus mangrovi sp. nov., a novel endophytic bacterium isolated from bark of Kandelia candel.</title>
        <authorList>
            <person name="Tuo L."/>
        </authorList>
    </citation>
    <scope>NUCLEOTIDE SEQUENCE</scope>
    <source>
        <strain evidence="9">KQZ6P-2</strain>
    </source>
</reference>
<evidence type="ECO:0000256" key="3">
    <source>
        <dbReference type="ARBA" id="ARBA00022475"/>
    </source>
</evidence>
<gene>
    <name evidence="9" type="ORF">MUG84_22375</name>
</gene>
<feature type="transmembrane region" description="Helical" evidence="7">
    <location>
        <begin position="168"/>
        <end position="188"/>
    </location>
</feature>
<keyword evidence="10" id="KW-1185">Reference proteome</keyword>
<keyword evidence="3" id="KW-1003">Cell membrane</keyword>
<organism evidence="9 10">
    <name type="scientific">Paenibacillus mangrovi</name>
    <dbReference type="NCBI Taxonomy" id="2931978"/>
    <lineage>
        <taxon>Bacteria</taxon>
        <taxon>Bacillati</taxon>
        <taxon>Bacillota</taxon>
        <taxon>Bacilli</taxon>
        <taxon>Bacillales</taxon>
        <taxon>Paenibacillaceae</taxon>
        <taxon>Paenibacillus</taxon>
    </lineage>
</organism>
<name>A0A9X1WVD4_9BACL</name>
<evidence type="ECO:0000256" key="7">
    <source>
        <dbReference type="RuleBase" id="RU363032"/>
    </source>
</evidence>
<dbReference type="SUPFAM" id="SSF161098">
    <property type="entry name" value="MetI-like"/>
    <property type="match status" value="1"/>
</dbReference>
<feature type="transmembrane region" description="Helical" evidence="7">
    <location>
        <begin position="279"/>
        <end position="296"/>
    </location>
</feature>
<dbReference type="SUPFAM" id="SSF160964">
    <property type="entry name" value="MalF N-terminal region-like"/>
    <property type="match status" value="1"/>
</dbReference>
<sequence>MAATTLQSESKRRARKRLYTGLLFISPWLFGLLVFQLLPIMTSLYYSLTDFNLFGSPEWVGVDNFVALAHDKKMYLSLYNTIFITIFGLFPQIAFALVIALLLNRDVKGKSLYRTIYFLPTLVPAIAGSLLWMWLLNAQYGLINEVLGYLHLPAPNWLLDPKWTKPSLILMGFWGTGTTTIMYLAALQDVPKLYYEAASIDGASPWQKFWNITFPAISPMTLFLVIMGLIGSFQYFSQGYIFADGNGQAIGGPENSILFYAIYLYQTAFSFLKMGYASAMAWVLFVIVFILTIIVFKTSAKWVYYGGEK</sequence>
<evidence type="ECO:0000313" key="10">
    <source>
        <dbReference type="Proteomes" id="UP001139347"/>
    </source>
</evidence>
<evidence type="ECO:0000256" key="2">
    <source>
        <dbReference type="ARBA" id="ARBA00022448"/>
    </source>
</evidence>
<evidence type="ECO:0000256" key="5">
    <source>
        <dbReference type="ARBA" id="ARBA00022989"/>
    </source>
</evidence>
<dbReference type="PROSITE" id="PS50928">
    <property type="entry name" value="ABC_TM1"/>
    <property type="match status" value="1"/>
</dbReference>
<feature type="transmembrane region" description="Helical" evidence="7">
    <location>
        <begin position="82"/>
        <end position="103"/>
    </location>
</feature>
<evidence type="ECO:0000313" key="9">
    <source>
        <dbReference type="EMBL" id="MCJ8014450.1"/>
    </source>
</evidence>
<dbReference type="Gene3D" id="1.10.3720.10">
    <property type="entry name" value="MetI-like"/>
    <property type="match status" value="1"/>
</dbReference>
<feature type="transmembrane region" description="Helical" evidence="7">
    <location>
        <begin position="21"/>
        <end position="46"/>
    </location>
</feature>
<evidence type="ECO:0000259" key="8">
    <source>
        <dbReference type="PROSITE" id="PS50928"/>
    </source>
</evidence>
<dbReference type="Pfam" id="PF00528">
    <property type="entry name" value="BPD_transp_1"/>
    <property type="match status" value="1"/>
</dbReference>
<dbReference type="RefSeq" id="WP_244729116.1">
    <property type="nucleotide sequence ID" value="NZ_JALIRP010000011.1"/>
</dbReference>
<dbReference type="PANTHER" id="PTHR30193:SF1">
    <property type="entry name" value="ABC TRANSPORTER PERMEASE PROTEIN YESP-RELATED"/>
    <property type="match status" value="1"/>
</dbReference>
<accession>A0A9X1WVD4</accession>
<dbReference type="GO" id="GO:0005886">
    <property type="term" value="C:plasma membrane"/>
    <property type="evidence" value="ECO:0007669"/>
    <property type="project" value="UniProtKB-SubCell"/>
</dbReference>
<comment type="similarity">
    <text evidence="7">Belongs to the binding-protein-dependent transport system permease family.</text>
</comment>
<proteinExistence type="inferred from homology"/>
<dbReference type="AlphaFoldDB" id="A0A9X1WVD4"/>
<keyword evidence="2 7" id="KW-0813">Transport</keyword>
<evidence type="ECO:0000256" key="4">
    <source>
        <dbReference type="ARBA" id="ARBA00022692"/>
    </source>
</evidence>
<dbReference type="InterPro" id="IPR051393">
    <property type="entry name" value="ABC_transporter_permease"/>
</dbReference>
<dbReference type="Proteomes" id="UP001139347">
    <property type="component" value="Unassembled WGS sequence"/>
</dbReference>
<evidence type="ECO:0000256" key="6">
    <source>
        <dbReference type="ARBA" id="ARBA00023136"/>
    </source>
</evidence>
<feature type="transmembrane region" description="Helical" evidence="7">
    <location>
        <begin position="115"/>
        <end position="135"/>
    </location>
</feature>
<dbReference type="InterPro" id="IPR000515">
    <property type="entry name" value="MetI-like"/>
</dbReference>
<evidence type="ECO:0000256" key="1">
    <source>
        <dbReference type="ARBA" id="ARBA00004651"/>
    </source>
</evidence>
<feature type="transmembrane region" description="Helical" evidence="7">
    <location>
        <begin position="209"/>
        <end position="236"/>
    </location>
</feature>
<dbReference type="EMBL" id="JALIRP010000011">
    <property type="protein sequence ID" value="MCJ8014450.1"/>
    <property type="molecule type" value="Genomic_DNA"/>
</dbReference>
<protein>
    <submittedName>
        <fullName evidence="9">Sugar ABC transporter permease</fullName>
    </submittedName>
</protein>
<dbReference type="GO" id="GO:0055085">
    <property type="term" value="P:transmembrane transport"/>
    <property type="evidence" value="ECO:0007669"/>
    <property type="project" value="InterPro"/>
</dbReference>